<evidence type="ECO:0000256" key="4">
    <source>
        <dbReference type="ARBA" id="ARBA00023136"/>
    </source>
</evidence>
<dbReference type="InterPro" id="IPR003599">
    <property type="entry name" value="Ig_sub"/>
</dbReference>
<keyword evidence="7" id="KW-0393">Immunoglobulin domain</keyword>
<dbReference type="PANTHER" id="PTHR11640:SF31">
    <property type="entry name" value="IRREGULAR CHIASM C-ROUGHEST PROTEIN-RELATED"/>
    <property type="match status" value="1"/>
</dbReference>
<dbReference type="GO" id="GO:0005886">
    <property type="term" value="C:plasma membrane"/>
    <property type="evidence" value="ECO:0007669"/>
    <property type="project" value="TreeGrafter"/>
</dbReference>
<evidence type="ECO:0000256" key="5">
    <source>
        <dbReference type="ARBA" id="ARBA00023157"/>
    </source>
</evidence>
<feature type="domain" description="Ig-like" evidence="10">
    <location>
        <begin position="25"/>
        <end position="112"/>
    </location>
</feature>
<keyword evidence="5" id="KW-1015">Disulfide bond</keyword>
<comment type="subcellular location">
    <subcellularLocation>
        <location evidence="1">Membrane</location>
        <topology evidence="1">Single-pass type I membrane protein</topology>
    </subcellularLocation>
    <subcellularLocation>
        <location evidence="2">Secreted</location>
    </subcellularLocation>
</comment>
<dbReference type="AlphaFoldDB" id="A0A0N1IDC1"/>
<dbReference type="Proteomes" id="UP000053268">
    <property type="component" value="Unassembled WGS sequence"/>
</dbReference>
<accession>A0A0N1IDC1</accession>
<dbReference type="Gene3D" id="2.60.40.10">
    <property type="entry name" value="Immunoglobulins"/>
    <property type="match status" value="1"/>
</dbReference>
<evidence type="ECO:0000259" key="10">
    <source>
        <dbReference type="PROSITE" id="PS50835"/>
    </source>
</evidence>
<dbReference type="Pfam" id="PF07679">
    <property type="entry name" value="I-set"/>
    <property type="match status" value="1"/>
</dbReference>
<dbReference type="InterPro" id="IPR013783">
    <property type="entry name" value="Ig-like_fold"/>
</dbReference>
<comment type="similarity">
    <text evidence="8">Belongs to the hemolin family.</text>
</comment>
<dbReference type="InterPro" id="IPR036179">
    <property type="entry name" value="Ig-like_dom_sf"/>
</dbReference>
<keyword evidence="3" id="KW-0964">Secreted</keyword>
<dbReference type="GO" id="GO:0050839">
    <property type="term" value="F:cell adhesion molecule binding"/>
    <property type="evidence" value="ECO:0007669"/>
    <property type="project" value="TreeGrafter"/>
</dbReference>
<sequence>MSMVVVEHLGVPAAHIVQVNIEIKPEVNIEDRNITVVVGSMQQLVCTVRAKPPPTVVWRRGTEEFNNTVVQVKETVYRSVVMLDSDRYSVNGTYFCIAENSVGKAQDTVTVNVRKNMRILENFTGNLLSGL</sequence>
<dbReference type="GO" id="GO:0005576">
    <property type="term" value="C:extracellular region"/>
    <property type="evidence" value="ECO:0007669"/>
    <property type="project" value="UniProtKB-SubCell"/>
</dbReference>
<reference evidence="11 12" key="1">
    <citation type="journal article" date="2015" name="Nat. Commun.">
        <title>Outbred genome sequencing and CRISPR/Cas9 gene editing in butterflies.</title>
        <authorList>
            <person name="Li X."/>
            <person name="Fan D."/>
            <person name="Zhang W."/>
            <person name="Liu G."/>
            <person name="Zhang L."/>
            <person name="Zhao L."/>
            <person name="Fang X."/>
            <person name="Chen L."/>
            <person name="Dong Y."/>
            <person name="Chen Y."/>
            <person name="Ding Y."/>
            <person name="Zhao R."/>
            <person name="Feng M."/>
            <person name="Zhu Y."/>
            <person name="Feng Y."/>
            <person name="Jiang X."/>
            <person name="Zhu D."/>
            <person name="Xiang H."/>
            <person name="Feng X."/>
            <person name="Li S."/>
            <person name="Wang J."/>
            <person name="Zhang G."/>
            <person name="Kronforst M.R."/>
            <person name="Wang W."/>
        </authorList>
    </citation>
    <scope>NUCLEOTIDE SEQUENCE [LARGE SCALE GENOMIC DNA]</scope>
    <source>
        <strain evidence="11">Ya'a_city_454_Px</strain>
        <tissue evidence="11">Whole body</tissue>
    </source>
</reference>
<comment type="caution">
    <text evidence="11">The sequence shown here is derived from an EMBL/GenBank/DDBJ whole genome shotgun (WGS) entry which is preliminary data.</text>
</comment>
<evidence type="ECO:0000256" key="9">
    <source>
        <dbReference type="ARBA" id="ARBA00068688"/>
    </source>
</evidence>
<dbReference type="InterPro" id="IPR013098">
    <property type="entry name" value="Ig_I-set"/>
</dbReference>
<organism evidence="11 12">
    <name type="scientific">Papilio xuthus</name>
    <name type="common">Asian swallowtail butterfly</name>
    <dbReference type="NCBI Taxonomy" id="66420"/>
    <lineage>
        <taxon>Eukaryota</taxon>
        <taxon>Metazoa</taxon>
        <taxon>Ecdysozoa</taxon>
        <taxon>Arthropoda</taxon>
        <taxon>Hexapoda</taxon>
        <taxon>Insecta</taxon>
        <taxon>Pterygota</taxon>
        <taxon>Neoptera</taxon>
        <taxon>Endopterygota</taxon>
        <taxon>Lepidoptera</taxon>
        <taxon>Glossata</taxon>
        <taxon>Ditrysia</taxon>
        <taxon>Papilionoidea</taxon>
        <taxon>Papilionidae</taxon>
        <taxon>Papilioninae</taxon>
        <taxon>Papilio</taxon>
    </lineage>
</organism>
<dbReference type="SMART" id="SM00409">
    <property type="entry name" value="IG"/>
    <property type="match status" value="1"/>
</dbReference>
<keyword evidence="4" id="KW-0472">Membrane</keyword>
<name>A0A0N1IDC1_PAPXU</name>
<keyword evidence="6" id="KW-0325">Glycoprotein</keyword>
<keyword evidence="12" id="KW-1185">Reference proteome</keyword>
<dbReference type="SUPFAM" id="SSF48726">
    <property type="entry name" value="Immunoglobulin"/>
    <property type="match status" value="1"/>
</dbReference>
<evidence type="ECO:0000256" key="1">
    <source>
        <dbReference type="ARBA" id="ARBA00004479"/>
    </source>
</evidence>
<evidence type="ECO:0000256" key="7">
    <source>
        <dbReference type="ARBA" id="ARBA00023319"/>
    </source>
</evidence>
<dbReference type="PANTHER" id="PTHR11640">
    <property type="entry name" value="NEPHRIN"/>
    <property type="match status" value="1"/>
</dbReference>
<dbReference type="InterPro" id="IPR007110">
    <property type="entry name" value="Ig-like_dom"/>
</dbReference>
<evidence type="ECO:0000313" key="11">
    <source>
        <dbReference type="EMBL" id="KPJ20606.1"/>
    </source>
</evidence>
<evidence type="ECO:0000256" key="2">
    <source>
        <dbReference type="ARBA" id="ARBA00004613"/>
    </source>
</evidence>
<evidence type="ECO:0000313" key="12">
    <source>
        <dbReference type="Proteomes" id="UP000053268"/>
    </source>
</evidence>
<dbReference type="EMBL" id="LADI01005027">
    <property type="protein sequence ID" value="KPJ20606.1"/>
    <property type="molecule type" value="Genomic_DNA"/>
</dbReference>
<dbReference type="InterPro" id="IPR051275">
    <property type="entry name" value="Cell_adhesion_signaling"/>
</dbReference>
<proteinExistence type="inferred from homology"/>
<evidence type="ECO:0000256" key="6">
    <source>
        <dbReference type="ARBA" id="ARBA00023180"/>
    </source>
</evidence>
<dbReference type="GO" id="GO:0098609">
    <property type="term" value="P:cell-cell adhesion"/>
    <property type="evidence" value="ECO:0007669"/>
    <property type="project" value="TreeGrafter"/>
</dbReference>
<dbReference type="FunFam" id="2.60.40.10:FF:000032">
    <property type="entry name" value="palladin isoform X1"/>
    <property type="match status" value="1"/>
</dbReference>
<evidence type="ECO:0000256" key="8">
    <source>
        <dbReference type="ARBA" id="ARBA00061228"/>
    </source>
</evidence>
<dbReference type="GO" id="GO:0005911">
    <property type="term" value="C:cell-cell junction"/>
    <property type="evidence" value="ECO:0007669"/>
    <property type="project" value="TreeGrafter"/>
</dbReference>
<gene>
    <name evidence="11" type="ORF">RR46_00057</name>
</gene>
<protein>
    <recommendedName>
        <fullName evidence="9">Hemolin</fullName>
    </recommendedName>
</protein>
<evidence type="ECO:0000256" key="3">
    <source>
        <dbReference type="ARBA" id="ARBA00022525"/>
    </source>
</evidence>
<dbReference type="PROSITE" id="PS50835">
    <property type="entry name" value="IG_LIKE"/>
    <property type="match status" value="1"/>
</dbReference>